<dbReference type="EMBL" id="QTSX02001983">
    <property type="protein sequence ID" value="KAJ9079106.1"/>
    <property type="molecule type" value="Genomic_DNA"/>
</dbReference>
<proteinExistence type="predicted"/>
<comment type="caution">
    <text evidence="1">The sequence shown here is derived from an EMBL/GenBank/DDBJ whole genome shotgun (WGS) entry which is preliminary data.</text>
</comment>
<organism evidence="1 2">
    <name type="scientific">Entomophthora muscae</name>
    <dbReference type="NCBI Taxonomy" id="34485"/>
    <lineage>
        <taxon>Eukaryota</taxon>
        <taxon>Fungi</taxon>
        <taxon>Fungi incertae sedis</taxon>
        <taxon>Zoopagomycota</taxon>
        <taxon>Entomophthoromycotina</taxon>
        <taxon>Entomophthoromycetes</taxon>
        <taxon>Entomophthorales</taxon>
        <taxon>Entomophthoraceae</taxon>
        <taxon>Entomophthora</taxon>
    </lineage>
</organism>
<protein>
    <submittedName>
        <fullName evidence="1">Uncharacterized protein</fullName>
    </submittedName>
</protein>
<evidence type="ECO:0000313" key="2">
    <source>
        <dbReference type="Proteomes" id="UP001165960"/>
    </source>
</evidence>
<dbReference type="Proteomes" id="UP001165960">
    <property type="component" value="Unassembled WGS sequence"/>
</dbReference>
<gene>
    <name evidence="1" type="ORF">DSO57_1038980</name>
</gene>
<accession>A0ACC2TXM2</accession>
<name>A0ACC2TXM2_9FUNG</name>
<evidence type="ECO:0000313" key="1">
    <source>
        <dbReference type="EMBL" id="KAJ9079106.1"/>
    </source>
</evidence>
<keyword evidence="2" id="KW-1185">Reference proteome</keyword>
<sequence length="107" mass="12268">MTRKTAPFSVILENLYSTIQGPVIDFPKFDIVLGLDWLKKNNPQIDWATLVLTIKHNGVNHQIYPDSVDQLLRNHIFLHITETLDKKESLKVNDWCCNCAVLAELHG</sequence>
<reference evidence="1" key="1">
    <citation type="submission" date="2022-04" db="EMBL/GenBank/DDBJ databases">
        <title>Genome of the entomopathogenic fungus Entomophthora muscae.</title>
        <authorList>
            <person name="Elya C."/>
            <person name="Lovett B.R."/>
            <person name="Lee E."/>
            <person name="Macias A.M."/>
            <person name="Hajek A.E."/>
            <person name="De Bivort B.L."/>
            <person name="Kasson M.T."/>
            <person name="De Fine Licht H.H."/>
            <person name="Stajich J.E."/>
        </authorList>
    </citation>
    <scope>NUCLEOTIDE SEQUENCE</scope>
    <source>
        <strain evidence="1">Berkeley</strain>
    </source>
</reference>